<dbReference type="InterPro" id="IPR036388">
    <property type="entry name" value="WH-like_DNA-bd_sf"/>
</dbReference>
<dbReference type="SUPFAM" id="SSF46785">
    <property type="entry name" value="Winged helix' DNA-binding domain"/>
    <property type="match status" value="1"/>
</dbReference>
<dbReference type="GO" id="GO:0051259">
    <property type="term" value="P:protein complex oligomerization"/>
    <property type="evidence" value="ECO:0007669"/>
    <property type="project" value="InterPro"/>
</dbReference>
<protein>
    <recommendedName>
        <fullName evidence="7 8">Arginine repressor</fullName>
    </recommendedName>
</protein>
<dbReference type="GO" id="GO:1900079">
    <property type="term" value="P:regulation of arginine biosynthetic process"/>
    <property type="evidence" value="ECO:0007669"/>
    <property type="project" value="UniProtKB-UniRule"/>
</dbReference>
<dbReference type="SUPFAM" id="SSF55252">
    <property type="entry name" value="C-terminal domain of arginine repressor"/>
    <property type="match status" value="1"/>
</dbReference>
<dbReference type="GO" id="GO:0006526">
    <property type="term" value="P:L-arginine biosynthetic process"/>
    <property type="evidence" value="ECO:0007669"/>
    <property type="project" value="UniProtKB-UniPathway"/>
</dbReference>
<reference evidence="11 12" key="1">
    <citation type="submission" date="2016-05" db="EMBL/GenBank/DDBJ databases">
        <title>Paenibacillus oryzae. sp. nov., isolated from the rice root.</title>
        <authorList>
            <person name="Zhang J."/>
            <person name="Zhang X."/>
        </authorList>
    </citation>
    <scope>NUCLEOTIDE SEQUENCE [LARGE SCALE GENOMIC DNA]</scope>
    <source>
        <strain evidence="11 12">1DrF-4</strain>
    </source>
</reference>
<evidence type="ECO:0000313" key="12">
    <source>
        <dbReference type="Proteomes" id="UP000092024"/>
    </source>
</evidence>
<evidence type="ECO:0000259" key="10">
    <source>
        <dbReference type="Pfam" id="PF02863"/>
    </source>
</evidence>
<evidence type="ECO:0000256" key="3">
    <source>
        <dbReference type="ARBA" id="ARBA00022490"/>
    </source>
</evidence>
<proteinExistence type="inferred from homology"/>
<keyword evidence="6 7" id="KW-0804">Transcription</keyword>
<keyword evidence="3 7" id="KW-0963">Cytoplasm</keyword>
<evidence type="ECO:0000313" key="11">
    <source>
        <dbReference type="EMBL" id="OBR63028.1"/>
    </source>
</evidence>
<keyword evidence="7" id="KW-0055">Arginine biosynthesis</keyword>
<evidence type="ECO:0000256" key="2">
    <source>
        <dbReference type="ARBA" id="ARBA00008316"/>
    </source>
</evidence>
<dbReference type="GO" id="GO:0005737">
    <property type="term" value="C:cytoplasm"/>
    <property type="evidence" value="ECO:0007669"/>
    <property type="project" value="UniProtKB-SubCell"/>
</dbReference>
<dbReference type="InterPro" id="IPR036390">
    <property type="entry name" value="WH_DNA-bd_sf"/>
</dbReference>
<dbReference type="EMBL" id="LYPA01000075">
    <property type="protein sequence ID" value="OBR63028.1"/>
    <property type="molecule type" value="Genomic_DNA"/>
</dbReference>
<evidence type="ECO:0000256" key="4">
    <source>
        <dbReference type="ARBA" id="ARBA00023015"/>
    </source>
</evidence>
<dbReference type="PANTHER" id="PTHR34471">
    <property type="entry name" value="ARGININE REPRESSOR"/>
    <property type="match status" value="1"/>
</dbReference>
<dbReference type="UniPathway" id="UPA00068"/>
<dbReference type="Pfam" id="PF02863">
    <property type="entry name" value="Arg_repressor_C"/>
    <property type="match status" value="1"/>
</dbReference>
<evidence type="ECO:0000256" key="5">
    <source>
        <dbReference type="ARBA" id="ARBA00023125"/>
    </source>
</evidence>
<comment type="similarity">
    <text evidence="2 7">Belongs to the ArgR family.</text>
</comment>
<evidence type="ECO:0000256" key="7">
    <source>
        <dbReference type="HAMAP-Rule" id="MF_00173"/>
    </source>
</evidence>
<dbReference type="GO" id="GO:0003677">
    <property type="term" value="F:DNA binding"/>
    <property type="evidence" value="ECO:0007669"/>
    <property type="project" value="UniProtKB-KW"/>
</dbReference>
<dbReference type="NCBIfam" id="NF003281">
    <property type="entry name" value="PRK04280.1"/>
    <property type="match status" value="1"/>
</dbReference>
<dbReference type="InterPro" id="IPR036251">
    <property type="entry name" value="Arg_repress_C_sf"/>
</dbReference>
<evidence type="ECO:0000256" key="1">
    <source>
        <dbReference type="ARBA" id="ARBA00004496"/>
    </source>
</evidence>
<sequence length="150" mass="16977">MKAIRQYKIKEIIGSKEIETQEELVEALRASGMQVTQATVSRDIKELMLAKVPIAEGRYKYSLPIEQQRQNPIHKLKRAIVDHFASIDFTENLVVLKCLPGTANTIGALIDNMEWDEVMGTICGDDTILIICRTKEQSSAMVERLLEMLN</sequence>
<keyword evidence="4 7" id="KW-0805">Transcription regulation</keyword>
<accession>A0A1A5YBQ1</accession>
<dbReference type="HAMAP" id="MF_00173">
    <property type="entry name" value="Arg_repressor"/>
    <property type="match status" value="1"/>
</dbReference>
<dbReference type="PANTHER" id="PTHR34471:SF1">
    <property type="entry name" value="ARGININE REPRESSOR"/>
    <property type="match status" value="1"/>
</dbReference>
<dbReference type="NCBIfam" id="TIGR01529">
    <property type="entry name" value="argR_whole"/>
    <property type="match status" value="1"/>
</dbReference>
<dbReference type="RefSeq" id="WP_068686605.1">
    <property type="nucleotide sequence ID" value="NZ_LYPA01000075.1"/>
</dbReference>
<dbReference type="STRING" id="1844972.A7K91_23215"/>
<gene>
    <name evidence="7" type="primary">argR</name>
    <name evidence="11" type="ORF">A7K91_23215</name>
</gene>
<name>A0A1A5YBQ1_9BACL</name>
<evidence type="ECO:0000259" key="9">
    <source>
        <dbReference type="Pfam" id="PF01316"/>
    </source>
</evidence>
<dbReference type="GO" id="GO:0003700">
    <property type="term" value="F:DNA-binding transcription factor activity"/>
    <property type="evidence" value="ECO:0007669"/>
    <property type="project" value="UniProtKB-UniRule"/>
</dbReference>
<dbReference type="PRINTS" id="PR01467">
    <property type="entry name" value="ARGREPRESSOR"/>
</dbReference>
<comment type="caution">
    <text evidence="11">The sequence shown here is derived from an EMBL/GenBank/DDBJ whole genome shotgun (WGS) entry which is preliminary data.</text>
</comment>
<dbReference type="InterPro" id="IPR020899">
    <property type="entry name" value="Arg_repress_C"/>
</dbReference>
<dbReference type="OrthoDB" id="9807089at2"/>
<feature type="domain" description="Arginine repressor DNA-binding" evidence="9">
    <location>
        <begin position="2"/>
        <end position="68"/>
    </location>
</feature>
<comment type="pathway">
    <text evidence="7">Amino-acid biosynthesis; L-arginine biosynthesis [regulation].</text>
</comment>
<dbReference type="Gene3D" id="3.30.1360.40">
    <property type="match status" value="1"/>
</dbReference>
<dbReference type="GO" id="GO:0034618">
    <property type="term" value="F:arginine binding"/>
    <property type="evidence" value="ECO:0007669"/>
    <property type="project" value="InterPro"/>
</dbReference>
<evidence type="ECO:0000256" key="8">
    <source>
        <dbReference type="NCBIfam" id="TIGR01529"/>
    </source>
</evidence>
<organism evidence="11 12">
    <name type="scientific">Paenibacillus oryzae</name>
    <dbReference type="NCBI Taxonomy" id="1844972"/>
    <lineage>
        <taxon>Bacteria</taxon>
        <taxon>Bacillati</taxon>
        <taxon>Bacillota</taxon>
        <taxon>Bacilli</taxon>
        <taxon>Bacillales</taxon>
        <taxon>Paenibacillaceae</taxon>
        <taxon>Paenibacillus</taxon>
    </lineage>
</organism>
<keyword evidence="12" id="KW-1185">Reference proteome</keyword>
<keyword evidence="5 7" id="KW-0238">DNA-binding</keyword>
<dbReference type="InterPro" id="IPR020900">
    <property type="entry name" value="Arg_repress_DNA-bd"/>
</dbReference>
<comment type="subcellular location">
    <subcellularLocation>
        <location evidence="1 7">Cytoplasm</location>
    </subcellularLocation>
</comment>
<dbReference type="Pfam" id="PF01316">
    <property type="entry name" value="Arg_repressor"/>
    <property type="match status" value="1"/>
</dbReference>
<feature type="domain" description="Arginine repressor C-terminal" evidence="10">
    <location>
        <begin position="82"/>
        <end position="146"/>
    </location>
</feature>
<keyword evidence="7" id="KW-0028">Amino-acid biosynthesis</keyword>
<comment type="function">
    <text evidence="7">Regulates arginine biosynthesis genes.</text>
</comment>
<dbReference type="InterPro" id="IPR001669">
    <property type="entry name" value="Arg_repress"/>
</dbReference>
<keyword evidence="7" id="KW-0678">Repressor</keyword>
<dbReference type="AlphaFoldDB" id="A0A1A5YBQ1"/>
<dbReference type="Gene3D" id="1.10.10.10">
    <property type="entry name" value="Winged helix-like DNA-binding domain superfamily/Winged helix DNA-binding domain"/>
    <property type="match status" value="1"/>
</dbReference>
<dbReference type="Proteomes" id="UP000092024">
    <property type="component" value="Unassembled WGS sequence"/>
</dbReference>
<evidence type="ECO:0000256" key="6">
    <source>
        <dbReference type="ARBA" id="ARBA00023163"/>
    </source>
</evidence>